<evidence type="ECO:0000256" key="1">
    <source>
        <dbReference type="ARBA" id="ARBA00022448"/>
    </source>
</evidence>
<protein>
    <submittedName>
        <fullName evidence="9">Cytochrome c family protein</fullName>
    </submittedName>
</protein>
<dbReference type="InterPro" id="IPR009056">
    <property type="entry name" value="Cyt_c-like_dom"/>
</dbReference>
<evidence type="ECO:0000259" key="8">
    <source>
        <dbReference type="PROSITE" id="PS51007"/>
    </source>
</evidence>
<evidence type="ECO:0000256" key="4">
    <source>
        <dbReference type="ARBA" id="ARBA00022982"/>
    </source>
</evidence>
<evidence type="ECO:0000313" key="9">
    <source>
        <dbReference type="EMBL" id="MBH0113363.1"/>
    </source>
</evidence>
<dbReference type="InterPro" id="IPR002327">
    <property type="entry name" value="Cyt_c_1A/1B"/>
</dbReference>
<evidence type="ECO:0000256" key="7">
    <source>
        <dbReference type="SAM" id="SignalP"/>
    </source>
</evidence>
<dbReference type="Proteomes" id="UP000617634">
    <property type="component" value="Unassembled WGS sequence"/>
</dbReference>
<dbReference type="Gene3D" id="1.10.760.10">
    <property type="entry name" value="Cytochrome c-like domain"/>
    <property type="match status" value="1"/>
</dbReference>
<dbReference type="AlphaFoldDB" id="A0A931MKZ9"/>
<dbReference type="GO" id="GO:0020037">
    <property type="term" value="F:heme binding"/>
    <property type="evidence" value="ECO:0007669"/>
    <property type="project" value="InterPro"/>
</dbReference>
<keyword evidence="1" id="KW-0813">Transport</keyword>
<proteinExistence type="predicted"/>
<dbReference type="PROSITE" id="PS51007">
    <property type="entry name" value="CYTC"/>
    <property type="match status" value="1"/>
</dbReference>
<keyword evidence="10" id="KW-1185">Reference proteome</keyword>
<organism evidence="9 10">
    <name type="scientific">Novosphingobium aureum</name>
    <dbReference type="NCBI Taxonomy" id="2792964"/>
    <lineage>
        <taxon>Bacteria</taxon>
        <taxon>Pseudomonadati</taxon>
        <taxon>Pseudomonadota</taxon>
        <taxon>Alphaproteobacteria</taxon>
        <taxon>Sphingomonadales</taxon>
        <taxon>Sphingomonadaceae</taxon>
        <taxon>Novosphingobium</taxon>
    </lineage>
</organism>
<keyword evidence="5 6" id="KW-0408">Iron</keyword>
<name>A0A931MKZ9_9SPHN</name>
<gene>
    <name evidence="9" type="ORF">I5E68_10430</name>
</gene>
<evidence type="ECO:0000313" key="10">
    <source>
        <dbReference type="Proteomes" id="UP000617634"/>
    </source>
</evidence>
<feature type="signal peptide" evidence="7">
    <location>
        <begin position="1"/>
        <end position="27"/>
    </location>
</feature>
<accession>A0A931MKZ9</accession>
<dbReference type="SUPFAM" id="SSF46626">
    <property type="entry name" value="Cytochrome c"/>
    <property type="match status" value="1"/>
</dbReference>
<evidence type="ECO:0000256" key="5">
    <source>
        <dbReference type="ARBA" id="ARBA00023004"/>
    </source>
</evidence>
<dbReference type="GO" id="GO:0009055">
    <property type="term" value="F:electron transfer activity"/>
    <property type="evidence" value="ECO:0007669"/>
    <property type="project" value="InterPro"/>
</dbReference>
<feature type="domain" description="Cytochrome c" evidence="8">
    <location>
        <begin position="31"/>
        <end position="131"/>
    </location>
</feature>
<sequence>MSKFIAVSTLTAAAAATFALASGTASAAGQDPAVRGKAIFMRCMACHTVNKGGANKVGPNLSGVVGRKAGSVKGFNYSAAMKKAAPTWDQATLDKWLTRPASVVPGTSMVFAGLPKAEDRAAVIAYIKKAGS</sequence>
<reference evidence="9" key="1">
    <citation type="submission" date="2020-11" db="EMBL/GenBank/DDBJ databases">
        <title>Novosphingobium aureum sp. nov., a marine bacterium isolated from sediment of a salt flat.</title>
        <authorList>
            <person name="Yoo Y."/>
            <person name="Kim J.-J."/>
        </authorList>
    </citation>
    <scope>NUCLEOTIDE SEQUENCE</scope>
    <source>
        <strain evidence="9">YJ-S2-02</strain>
    </source>
</reference>
<evidence type="ECO:0000256" key="3">
    <source>
        <dbReference type="ARBA" id="ARBA00022723"/>
    </source>
</evidence>
<dbReference type="PRINTS" id="PR00604">
    <property type="entry name" value="CYTCHRMECIAB"/>
</dbReference>
<evidence type="ECO:0000256" key="2">
    <source>
        <dbReference type="ARBA" id="ARBA00022617"/>
    </source>
</evidence>
<dbReference type="RefSeq" id="WP_197163548.1">
    <property type="nucleotide sequence ID" value="NZ_JADZGI010000001.1"/>
</dbReference>
<keyword evidence="2 6" id="KW-0349">Heme</keyword>
<dbReference type="GO" id="GO:0046872">
    <property type="term" value="F:metal ion binding"/>
    <property type="evidence" value="ECO:0007669"/>
    <property type="project" value="UniProtKB-KW"/>
</dbReference>
<comment type="caution">
    <text evidence="9">The sequence shown here is derived from an EMBL/GenBank/DDBJ whole genome shotgun (WGS) entry which is preliminary data.</text>
</comment>
<feature type="chain" id="PRO_5037093748" evidence="7">
    <location>
        <begin position="28"/>
        <end position="132"/>
    </location>
</feature>
<keyword evidence="4" id="KW-0249">Electron transport</keyword>
<evidence type="ECO:0000256" key="6">
    <source>
        <dbReference type="PROSITE-ProRule" id="PRU00433"/>
    </source>
</evidence>
<dbReference type="EMBL" id="JADZGI010000001">
    <property type="protein sequence ID" value="MBH0113363.1"/>
    <property type="molecule type" value="Genomic_DNA"/>
</dbReference>
<keyword evidence="7" id="KW-0732">Signal</keyword>
<keyword evidence="3 6" id="KW-0479">Metal-binding</keyword>
<dbReference type="PANTHER" id="PTHR11961">
    <property type="entry name" value="CYTOCHROME C"/>
    <property type="match status" value="1"/>
</dbReference>
<dbReference type="Pfam" id="PF00034">
    <property type="entry name" value="Cytochrom_C"/>
    <property type="match status" value="1"/>
</dbReference>
<dbReference type="InterPro" id="IPR036909">
    <property type="entry name" value="Cyt_c-like_dom_sf"/>
</dbReference>